<feature type="compositionally biased region" description="Polar residues" evidence="1">
    <location>
        <begin position="2034"/>
        <end position="2047"/>
    </location>
</feature>
<feature type="compositionally biased region" description="Low complexity" evidence="1">
    <location>
        <begin position="571"/>
        <end position="586"/>
    </location>
</feature>
<feature type="region of interest" description="Disordered" evidence="1">
    <location>
        <begin position="120"/>
        <end position="982"/>
    </location>
</feature>
<feature type="compositionally biased region" description="Low complexity" evidence="1">
    <location>
        <begin position="2748"/>
        <end position="2760"/>
    </location>
</feature>
<feature type="compositionally biased region" description="Pro residues" evidence="1">
    <location>
        <begin position="2441"/>
        <end position="2459"/>
    </location>
</feature>
<feature type="region of interest" description="Disordered" evidence="1">
    <location>
        <begin position="1261"/>
        <end position="1297"/>
    </location>
</feature>
<feature type="compositionally biased region" description="Pro residues" evidence="1">
    <location>
        <begin position="802"/>
        <end position="817"/>
    </location>
</feature>
<feature type="compositionally biased region" description="Low complexity" evidence="1">
    <location>
        <begin position="3394"/>
        <end position="3403"/>
    </location>
</feature>
<dbReference type="OrthoDB" id="547986at2759"/>
<organism evidence="2 3">
    <name type="scientific">Edaphochlamys debaryana</name>
    <dbReference type="NCBI Taxonomy" id="47281"/>
    <lineage>
        <taxon>Eukaryota</taxon>
        <taxon>Viridiplantae</taxon>
        <taxon>Chlorophyta</taxon>
        <taxon>core chlorophytes</taxon>
        <taxon>Chlorophyceae</taxon>
        <taxon>CS clade</taxon>
        <taxon>Chlamydomonadales</taxon>
        <taxon>Chlamydomonadales incertae sedis</taxon>
        <taxon>Edaphochlamys</taxon>
    </lineage>
</organism>
<feature type="region of interest" description="Disordered" evidence="1">
    <location>
        <begin position="2962"/>
        <end position="3031"/>
    </location>
</feature>
<feature type="compositionally biased region" description="Basic residues" evidence="1">
    <location>
        <begin position="2761"/>
        <end position="2790"/>
    </location>
</feature>
<feature type="compositionally biased region" description="Polar residues" evidence="1">
    <location>
        <begin position="3842"/>
        <end position="3851"/>
    </location>
</feature>
<name>A0A836C592_9CHLO</name>
<feature type="compositionally biased region" description="Pro residues" evidence="1">
    <location>
        <begin position="286"/>
        <end position="299"/>
    </location>
</feature>
<feature type="region of interest" description="Disordered" evidence="1">
    <location>
        <begin position="2576"/>
        <end position="2938"/>
    </location>
</feature>
<evidence type="ECO:0000313" key="2">
    <source>
        <dbReference type="EMBL" id="KAG2500996.1"/>
    </source>
</evidence>
<feature type="compositionally biased region" description="Low complexity" evidence="1">
    <location>
        <begin position="405"/>
        <end position="419"/>
    </location>
</feature>
<feature type="region of interest" description="Disordered" evidence="1">
    <location>
        <begin position="2014"/>
        <end position="2188"/>
    </location>
</feature>
<feature type="region of interest" description="Disordered" evidence="1">
    <location>
        <begin position="2332"/>
        <end position="2459"/>
    </location>
</feature>
<feature type="compositionally biased region" description="Low complexity" evidence="1">
    <location>
        <begin position="4302"/>
        <end position="4312"/>
    </location>
</feature>
<keyword evidence="3" id="KW-1185">Reference proteome</keyword>
<feature type="region of interest" description="Disordered" evidence="1">
    <location>
        <begin position="4287"/>
        <end position="4318"/>
    </location>
</feature>
<feature type="compositionally biased region" description="Gly residues" evidence="1">
    <location>
        <begin position="2338"/>
        <end position="2368"/>
    </location>
</feature>
<feature type="compositionally biased region" description="Gly residues" evidence="1">
    <location>
        <begin position="2378"/>
        <end position="2394"/>
    </location>
</feature>
<reference evidence="2" key="1">
    <citation type="journal article" date="2020" name="bioRxiv">
        <title>Comparative genomics of Chlamydomonas.</title>
        <authorList>
            <person name="Craig R.J."/>
            <person name="Hasan A.R."/>
            <person name="Ness R.W."/>
            <person name="Keightley P.D."/>
        </authorList>
    </citation>
    <scope>NUCLEOTIDE SEQUENCE</scope>
    <source>
        <strain evidence="2">CCAP 11/70</strain>
    </source>
</reference>
<dbReference type="EMBL" id="JAEHOE010000002">
    <property type="protein sequence ID" value="KAG2500996.1"/>
    <property type="molecule type" value="Genomic_DNA"/>
</dbReference>
<feature type="compositionally biased region" description="Low complexity" evidence="1">
    <location>
        <begin position="946"/>
        <end position="964"/>
    </location>
</feature>
<feature type="compositionally biased region" description="Basic and acidic residues" evidence="1">
    <location>
        <begin position="878"/>
        <end position="888"/>
    </location>
</feature>
<feature type="compositionally biased region" description="Low complexity" evidence="1">
    <location>
        <begin position="1115"/>
        <end position="1129"/>
    </location>
</feature>
<feature type="region of interest" description="Disordered" evidence="1">
    <location>
        <begin position="1543"/>
        <end position="1568"/>
    </location>
</feature>
<feature type="compositionally biased region" description="Basic and acidic residues" evidence="1">
    <location>
        <begin position="909"/>
        <end position="921"/>
    </location>
</feature>
<feature type="region of interest" description="Disordered" evidence="1">
    <location>
        <begin position="1873"/>
        <end position="1893"/>
    </location>
</feature>
<accession>A0A836C592</accession>
<feature type="compositionally biased region" description="Gly residues" evidence="1">
    <location>
        <begin position="1883"/>
        <end position="1893"/>
    </location>
</feature>
<feature type="compositionally biased region" description="Low complexity" evidence="1">
    <location>
        <begin position="3996"/>
        <end position="4008"/>
    </location>
</feature>
<evidence type="ECO:0000256" key="1">
    <source>
        <dbReference type="SAM" id="MobiDB-lite"/>
    </source>
</evidence>
<feature type="compositionally biased region" description="Low complexity" evidence="1">
    <location>
        <begin position="824"/>
        <end position="837"/>
    </location>
</feature>
<feature type="compositionally biased region" description="Polar residues" evidence="1">
    <location>
        <begin position="80"/>
        <end position="89"/>
    </location>
</feature>
<protein>
    <submittedName>
        <fullName evidence="2">Uncharacterized protein</fullName>
    </submittedName>
</protein>
<feature type="compositionally biased region" description="Low complexity" evidence="1">
    <location>
        <begin position="2727"/>
        <end position="2738"/>
    </location>
</feature>
<dbReference type="PANTHER" id="PTHR13595:SF4">
    <property type="entry name" value="CHROMOSOME UNDETERMINED SCAFFOLD_77, WHOLE GENOME SHOTGUN SEQUENCE"/>
    <property type="match status" value="1"/>
</dbReference>
<feature type="compositionally biased region" description="Low complexity" evidence="1">
    <location>
        <begin position="2804"/>
        <end position="2816"/>
    </location>
</feature>
<feature type="compositionally biased region" description="Gly residues" evidence="1">
    <location>
        <begin position="176"/>
        <end position="196"/>
    </location>
</feature>
<proteinExistence type="predicted"/>
<feature type="region of interest" description="Disordered" evidence="1">
    <location>
        <begin position="2202"/>
        <end position="2227"/>
    </location>
</feature>
<feature type="compositionally biased region" description="Pro residues" evidence="1">
    <location>
        <begin position="965"/>
        <end position="976"/>
    </location>
</feature>
<feature type="region of interest" description="Disordered" evidence="1">
    <location>
        <begin position="1099"/>
        <end position="1240"/>
    </location>
</feature>
<feature type="compositionally biased region" description="Low complexity" evidence="1">
    <location>
        <begin position="20"/>
        <end position="29"/>
    </location>
</feature>
<feature type="compositionally biased region" description="Basic and acidic residues" evidence="1">
    <location>
        <begin position="2664"/>
        <end position="2675"/>
    </location>
</feature>
<feature type="region of interest" description="Disordered" evidence="1">
    <location>
        <begin position="1"/>
        <end position="41"/>
    </location>
</feature>
<feature type="compositionally biased region" description="Low complexity" evidence="1">
    <location>
        <begin position="90"/>
        <end position="103"/>
    </location>
</feature>
<evidence type="ECO:0000313" key="3">
    <source>
        <dbReference type="Proteomes" id="UP000612055"/>
    </source>
</evidence>
<feature type="compositionally biased region" description="Gly residues" evidence="1">
    <location>
        <begin position="2618"/>
        <end position="2640"/>
    </location>
</feature>
<feature type="compositionally biased region" description="Gly residues" evidence="1">
    <location>
        <begin position="231"/>
        <end position="262"/>
    </location>
</feature>
<feature type="compositionally biased region" description="Basic residues" evidence="1">
    <location>
        <begin position="2702"/>
        <end position="2726"/>
    </location>
</feature>
<feature type="compositionally biased region" description="Basic and acidic residues" evidence="1">
    <location>
        <begin position="2926"/>
        <end position="2935"/>
    </location>
</feature>
<feature type="region of interest" description="Disordered" evidence="1">
    <location>
        <begin position="3179"/>
        <end position="3406"/>
    </location>
</feature>
<feature type="compositionally biased region" description="Polar residues" evidence="1">
    <location>
        <begin position="768"/>
        <end position="793"/>
    </location>
</feature>
<feature type="compositionally biased region" description="Low complexity" evidence="1">
    <location>
        <begin position="129"/>
        <end position="143"/>
    </location>
</feature>
<feature type="compositionally biased region" description="Low complexity" evidence="1">
    <location>
        <begin position="3202"/>
        <end position="3213"/>
    </location>
</feature>
<feature type="compositionally biased region" description="Low complexity" evidence="1">
    <location>
        <begin position="2077"/>
        <end position="2088"/>
    </location>
</feature>
<feature type="region of interest" description="Disordered" evidence="1">
    <location>
        <begin position="3805"/>
        <end position="3872"/>
    </location>
</feature>
<feature type="compositionally biased region" description="Low complexity" evidence="1">
    <location>
        <begin position="994"/>
        <end position="1022"/>
    </location>
</feature>
<feature type="region of interest" description="Disordered" evidence="1">
    <location>
        <begin position="3894"/>
        <end position="3935"/>
    </location>
</feature>
<feature type="compositionally biased region" description="Basic and acidic residues" evidence="1">
    <location>
        <begin position="1205"/>
        <end position="1233"/>
    </location>
</feature>
<feature type="region of interest" description="Disordered" evidence="1">
    <location>
        <begin position="2520"/>
        <end position="2544"/>
    </location>
</feature>
<dbReference type="Proteomes" id="UP000612055">
    <property type="component" value="Unassembled WGS sequence"/>
</dbReference>
<feature type="region of interest" description="Disordered" evidence="1">
    <location>
        <begin position="3949"/>
        <end position="4008"/>
    </location>
</feature>
<feature type="compositionally biased region" description="Low complexity" evidence="1">
    <location>
        <begin position="2995"/>
        <end position="3012"/>
    </location>
</feature>
<feature type="region of interest" description="Disordered" evidence="1">
    <location>
        <begin position="1821"/>
        <end position="1843"/>
    </location>
</feature>
<gene>
    <name evidence="2" type="ORF">HYH03_000818</name>
</gene>
<dbReference type="PANTHER" id="PTHR13595">
    <property type="entry name" value="ARL6IP4 PROTEIN"/>
    <property type="match status" value="1"/>
</dbReference>
<feature type="region of interest" description="Disordered" evidence="1">
    <location>
        <begin position="994"/>
        <end position="1034"/>
    </location>
</feature>
<comment type="caution">
    <text evidence="2">The sequence shown here is derived from an EMBL/GenBank/DDBJ whole genome shotgun (WGS) entry which is preliminary data.</text>
</comment>
<feature type="compositionally biased region" description="Low complexity" evidence="1">
    <location>
        <begin position="2202"/>
        <end position="2213"/>
    </location>
</feature>
<feature type="compositionally biased region" description="Polar residues" evidence="1">
    <location>
        <begin position="59"/>
        <end position="73"/>
    </location>
</feature>
<feature type="region of interest" description="Disordered" evidence="1">
    <location>
        <begin position="56"/>
        <end position="105"/>
    </location>
</feature>
<sequence length="4318" mass="434788">MSEGAASFPHKEVAGPGQDAGSTAGSATGEGRGRRSFSESLLSKLPVPRFAFVEGPLNRTGSAASREPSSPGTQDGLPSGASTAQRSPSATGVTPTTAAAASEAEQKLLESLHVKFSASTRFNSTTDRPGAAPAGSAHPSGIPRSGTMSKGAGTLLRQATGRGSRDTGSPARAFGRGPGASGGGGRGGGGRGGGGEAASPRSGLGREDTGPRPGPRPRVSVGFADEPMGDAAGGGGPPGFGAGRGAPGEGGRAGEGGAGGGASPRVGLGVSSSMPLRSALKRSSQPAPPPQPPFGPPPGSRSMRRSGSEAAEAGRGGGRRRQRLSSQGQTPSILSMAFGRSRSRRSSVTESEGPGPGPGLGPSRSLSRSRSRGRSSVEEGEPGMDRALSRSRSRGRGGSPGGGLVSLLSSVFGAEGSRSSRLRGRTRMPEEPYDGLGPGRPGRGRSMSRSMSRSRSRSRGATPGDEGLERTSSARQQRPKSPLSGLANFITSNLSRGSRRRSGTQDEGFMEGGGRPGRPMRRSRSSSPGLGRSSRSRGRDRRASQDASDGPGSGGRGRQGRAMRNLGSMFSFAGRPGRSRSRSGSPGRRESEGGRGRGRSARFSEDRPSGASYGQPSMRSGRPRLTDQSDGGMMLGSPRLSQPGPRQSQRVSRAAYGPPMGPDAYADPREGRPPLRLASGRGSENSLMFLAPGGPMDQATPTLRQFSAGPDGGPPDMWAVEEPRRSPAGRRPPALQLGYGPEAGPTGRPPLPFGPRPSLTGVGGYHRPSSQSGAMAFSSFQGDSSLPSPVMVQSPTFGGPTGRPPPPPSPRGRPPAAPTMQRGPSSRRSPSRSPSRAASKRQLRRSQTAAPRSRAAQKRQDRMEQGGGRGGRRGRSMRRTDSDGDMRKSFAARRRQARSSGAGADPDEQPSREGSPEEGRARGSLFSWLSRGRKTKSQTAPPETAPTPSDTAAGTAASTADAASPGPPTAGTPPVPGAISPVGSVTIAMGAAGASPAAAPGTASSAAPAGTSPVAAPSSRTPSGRRRSLDEVRPAPVIIPPVPAAAGSIQVLGPVGGAAAAAGAGIGSGTGAAGAQAAEEGAGEKAEKKKGAWSKLFNAMKWKSPKKKDDGGDTGAAAALALAQPTAQPSDGPAISSSQLPGPAFPTPPGGPDSALSRLSSRDGVTPQPRPERGPSRLGTSAAGAGDGRTASTATSQPQPPDGAAGKEDGKPGSKDGAQEGSKEGGEGGKARPDSTVPMSSPFQRAAKLLQALDMAPESLTSVDPLAAKQTGRRHGRTKSDIGPGARARPSTAEPQPTAPAFPTFWPFSPPPYKVPYNLPTGRTVSPLGKRMVLAASGAYATGNMAGTWGGSQATTIARGGHAVVMLQPLASSVAGKVFISPLRPSAAAAHVAAAWGVDGQGMRLGYDRLPQFHSVLHPGPATRAISPPGHYPRPPPPHPGLPYSSGGGLLPPTDITTMYDATVFSPSIPTAPMDESGYINSVANRLMATLGSDAPLMGSVAARPGTAVGTTLRSSVGGSAWGNTTHGWGGPDRPRLLGHRHVGDPAPMGSLQQPGLPPRPRGQGPSLSGWGSGAGVGEAAGAAWTALALAAQPQPGPQLPEGHVPVKVLRTPLALGLRDPGAGRLLMQAPEPVRAVAEGEANALVHLEREKQARLEDEAETTLAQLRLAEREPPSQPTVPLLTTAAMRQLPRAMLRGGMVTISGTALAGGGGGYMGGGSMAGGGSPGGAGGGGGYVGRGMAGGGSPGTGGGGGGPMVTWAGGGGTADRSWRGHGDGVMSSVAGPLAGGNLSSPEARVYASSPAPEHLSPSAYRKHRVLGSVPAGENDPYPTLARPDQPPLLGPEPQMPYQVPPPPGTARLSTADILRPRTRAMPQPRASAGPGPGGTYAGPGGTYAGPGGTYAAATAMAAALFGDDDASSIASSMTVDSLRDMPPALARELRRREVLDPSGVGLGAMGGGVSGVTVRPLMREVTAGPHVKLMKPRQLLRTMQPPGTLDAAFTRKEGLTAILTPPYDGRTELPEASGTVPAHATSGSGTQGRTNRPNDATLARPDTSGVRMVTPTRVILASRPHPNAPAGAAPTSPAGGRRDSDLDPEPASRSASRRQTDPEPVSRTASRRQTDPEPASRAASRRQTDQEGGTDSEPPMPEGPRLLRRNTTGLTPREASPGERSPPWQAGDHAGFLRVEDQRVPGVKLLAPPAMSAAARSPPRLLRMPQAPSKRQATRRHVNNGFLAQEEEGPRYRNVKLMRVLGPPNADPQEPEPLPGEGPVVPLPMRKLRVLGRPEADLPGLVPAGTAGRTEHLLDMLRRSPTRLRPGVPVGQRVSIFERPLADGSDGGGGPGYGGSGGGGAGGGRSGGGASGGPSSGSPRTRFPGPGGSSWGRGDSGGGLDGRYSPRSGGGAGGCSSPRYGPGSGADAATQSGPANAPIEIRVTTSPGPAPYPPPPPPYEPYPYAYPYPPPMPPMPTTDPSALAGLAALGQLTALTALQDLGRGWGAPPEDDPTLWAPLMETTPEQLVATQQDPQLQRQQRRGALEQSAAQALHQMDPALVLDPDQMLGPGPLGDAQHALRATGAMGPPAPGPGPGPHWHEPWRAGAPYHEGYSVGPDGTVKGWPGQGQGQGYGYQEGAGGGGGPGSPGRWLQSTGRDGRLVGVGAAAKEGQAEELSREEQRRRRRASRAEAAYDEEDGYGSADGRRDGGRRRHRSKGRSRRRRGSSRCRRRSTSSTGSSSSASDSDSDSDTDRSGSSSNSSSSSSGRGKKHRRKHRKDKKGRGKDKGKKKGSKGRGKGGADAPAEPPAPAAGAAEQAAPLPLYFSATPMRTSPGGAEYVKSPDAPRPEPGDDFGLDVAEKLLRQMEAPLGRPGGSQAGASGAAVESEGEEADAAGPRGKPPLGRRYAGALDRPPPDPRGSSSPNTRMADVLRGPETDRRAQEILARQASLREKFLSAAANLRSEVASAGLGPDAGAGPGPADPLDAIPLPLEPPAPEGGPERAPASASAASASLAPPSERGPGSVAGPGSKAGSVGVPASEAGAAASAEASSAAAVSAATAAASGAQYHQAPPPTAQAQQIQIYCTQLVLNPGRGPVTVPGLPAYYPAPGPAAWAGVPMAHPASPPPYPGPHHHAGSPGWDAYGRPVDPSERAAYVRSGHSPPSGRPGPAVPVAPVATAAWLPPKRGARQSEPSGLASPEQSRGAGGENEAAVGVATEGSTGAEAAPQLPSPLSKSLRKPGQLTQRVIARGRSFAATGRSGRASDGSGGGGAGEAEEGGMMRLGTGVALPPPRTGRWSGSGSGGPASVAESESLQGSDTRSHGDSDPEASGSEGGGRDREGSTAAPAGSVRAGSVQAGSVRAGSVRAGSDRRSEPGGGGGSRRASDAGSARPPPGPSPPAAAAATGSPAKPKEALAAELTQLIMEAFQQSGGVINPIPSAAARVSGGGAEPTDDEFLAAAEASAAAAIAAAGIHDAARRNATLDPAVTSAAAATAAAAGPPTLPATLPNAAVPRGKGPCFLQISEIELTAPPDGPPADGTGAAAASAAMSYAAEPDPFTAQIMAGLHDWETEVASALSGRPLVPALPSGAAAFFPPGAHPHHPHPRTSFGAVGTGSGYGGGTFVGTGYVSTGFHTASQGEPGRSLTASEALVIDPSYAQRHQQETISARRSLREAAIVERKLRYQAGLRNFADGDQPLRPLFLPPPQFQGPLPPAHGLLDAQGLPVGGGGGTFGGGGGGGSFGPGMAGDEFILPMPPPTMTLPQGTAALPPGGGGGVPPPSVFVAPVGGGPNAGVAAPYYLTEAFADGSITLSPGPPGAGAAAGGPGGGGGGPTLQGWQPLQPAASRHPSTGQQQRPSAARKLGWSDDTHGSMFGAAAEAGPNGGGWGGAAAAVAAAAAGPSLSGPGVERRPHAASPLQRRMHGELDPRKRQLGRASMSPRAQAMFDHQRAFTAKNATSALRPARRSGGAGASTRRSGAGGGGGPSVKFAAGTHGLSPEGVAATRPGAAAASDATTSGYRVPYMARTSPEASAVRSLAAMVAQRIEGGPDGTALYGSTMYGEVEYGADENGGDWGGDADELMEGTECGGCNWIGCPVHGDPAAWEANKAAEEQRRAEIEARGLASTVGGSAGGGAEYGAWARPGGSMSQAAASVGSGPGPGAGPITGAAAAAADPDAAARAAREMNRAVLLDRWMAEMKDLQAAAARAEATTRVAAASTQQAMALRRERQAEELQGIFSMLGEVDALAATMMGDAERTKKMMMALEEDSDLRQAARLNELLFEAQRLTSQVDAALDGATPRGATPREAGAGPAASAAPSPGPGP</sequence>
<feature type="compositionally biased region" description="Gly residues" evidence="1">
    <location>
        <begin position="3815"/>
        <end position="3828"/>
    </location>
</feature>